<reference evidence="1 2" key="2">
    <citation type="submission" date="2013-02" db="EMBL/GenBank/DDBJ databases">
        <title>The Genome Sequence of Plasmodium falciparum Tanzania (2000708).</title>
        <authorList>
            <consortium name="The Broad Institute Genome Sequencing Platform"/>
            <consortium name="The Broad Institute Genome Sequencing Center for Infectious Disease"/>
            <person name="Neafsey D."/>
            <person name="Cheeseman I."/>
            <person name="Volkman S."/>
            <person name="Adams J."/>
            <person name="Walker B."/>
            <person name="Young S.K."/>
            <person name="Zeng Q."/>
            <person name="Gargeya S."/>
            <person name="Fitzgerald M."/>
            <person name="Haas B."/>
            <person name="Abouelleil A."/>
            <person name="Alvarado L."/>
            <person name="Arachchi H.M."/>
            <person name="Berlin A.M."/>
            <person name="Chapman S.B."/>
            <person name="Dewar J."/>
            <person name="Goldberg J."/>
            <person name="Griggs A."/>
            <person name="Gujja S."/>
            <person name="Hansen M."/>
            <person name="Howarth C."/>
            <person name="Imamovic A."/>
            <person name="Larimer J."/>
            <person name="McCowan C."/>
            <person name="Murphy C."/>
            <person name="Neiman D."/>
            <person name="Pearson M."/>
            <person name="Priest M."/>
            <person name="Roberts A."/>
            <person name="Saif S."/>
            <person name="Shea T."/>
            <person name="Sisk P."/>
            <person name="Sykes S."/>
            <person name="Wortman J."/>
            <person name="Nusbaum C."/>
            <person name="Birren B."/>
        </authorList>
    </citation>
    <scope>NUCLEOTIDE SEQUENCE [LARGE SCALE GENOMIC DNA]</scope>
    <source>
        <strain evidence="2">Tanzania (2000708)</strain>
    </source>
</reference>
<dbReference type="Proteomes" id="UP000030708">
    <property type="component" value="Unassembled WGS sequence"/>
</dbReference>
<gene>
    <name evidence="1" type="ORF">PFTANZ_00489</name>
</gene>
<evidence type="ECO:0000313" key="1">
    <source>
        <dbReference type="EMBL" id="ETW38833.1"/>
    </source>
</evidence>
<name>A0A024WE46_PLAFA</name>
<protein>
    <submittedName>
        <fullName evidence="1">Uncharacterized protein</fullName>
    </submittedName>
</protein>
<sequence length="70" mass="9005">MYQPSYSRYKKKLKNEFNILFNFLTKYMYIYFNNNTNILFMYFYHHNKYQEFFKDIFYVFTILFHSCNII</sequence>
<reference evidence="1 2" key="1">
    <citation type="submission" date="2013-02" db="EMBL/GenBank/DDBJ databases">
        <title>The Genome Annotation of Plasmodium falciparum Tanzania (2000708).</title>
        <authorList>
            <consortium name="The Broad Institute Genome Sequencing Platform"/>
            <consortium name="The Broad Institute Genome Sequencing Center for Infectious Disease"/>
            <person name="Neafsey D."/>
            <person name="Hoffman S."/>
            <person name="Volkman S."/>
            <person name="Rosenthal P."/>
            <person name="Walker B."/>
            <person name="Young S.K."/>
            <person name="Zeng Q."/>
            <person name="Gargeya S."/>
            <person name="Fitzgerald M."/>
            <person name="Haas B."/>
            <person name="Abouelleil A."/>
            <person name="Allen A.W."/>
            <person name="Alvarado L."/>
            <person name="Arachchi H.M."/>
            <person name="Berlin A.M."/>
            <person name="Chapman S.B."/>
            <person name="Gainer-Dewar J."/>
            <person name="Goldberg J."/>
            <person name="Griggs A."/>
            <person name="Gujja S."/>
            <person name="Hansen M."/>
            <person name="Howarth C."/>
            <person name="Imamovic A."/>
            <person name="Ireland A."/>
            <person name="Larimer J."/>
            <person name="McCowan C."/>
            <person name="Murphy C."/>
            <person name="Pearson M."/>
            <person name="Poon T.W."/>
            <person name="Priest M."/>
            <person name="Roberts A."/>
            <person name="Saif S."/>
            <person name="Shea T."/>
            <person name="Sisk P."/>
            <person name="Sykes S."/>
            <person name="Wortman J."/>
            <person name="Nusbaum C."/>
            <person name="Birren B."/>
        </authorList>
    </citation>
    <scope>NUCLEOTIDE SEQUENCE [LARGE SCALE GENOMIC DNA]</scope>
    <source>
        <strain evidence="2">Tanzania (2000708)</strain>
    </source>
</reference>
<evidence type="ECO:0000313" key="2">
    <source>
        <dbReference type="Proteomes" id="UP000030708"/>
    </source>
</evidence>
<dbReference type="AlphaFoldDB" id="A0A024WE46"/>
<accession>A0A024WE46</accession>
<organism evidence="1 2">
    <name type="scientific">Plasmodium falciparum Tanzania</name>
    <name type="common">2000708</name>
    <dbReference type="NCBI Taxonomy" id="1036725"/>
    <lineage>
        <taxon>Eukaryota</taxon>
        <taxon>Sar</taxon>
        <taxon>Alveolata</taxon>
        <taxon>Apicomplexa</taxon>
        <taxon>Aconoidasida</taxon>
        <taxon>Haemosporida</taxon>
        <taxon>Plasmodiidae</taxon>
        <taxon>Plasmodium</taxon>
        <taxon>Plasmodium (Laverania)</taxon>
    </lineage>
</organism>
<proteinExistence type="predicted"/>
<dbReference type="EMBL" id="KI926284">
    <property type="protein sequence ID" value="ETW38833.1"/>
    <property type="molecule type" value="Genomic_DNA"/>
</dbReference>